<gene>
    <name evidence="4" type="primary">citG_8</name>
    <name evidence="4" type="ORF">SDC9_95071</name>
</gene>
<evidence type="ECO:0000256" key="1">
    <source>
        <dbReference type="ARBA" id="ARBA00022679"/>
    </source>
</evidence>
<dbReference type="InterPro" id="IPR017551">
    <property type="entry name" value="TriPribosyl-deP-CoA_syn_CitG"/>
</dbReference>
<dbReference type="EC" id="2.4.2.52" evidence="4"/>
<dbReference type="GO" id="GO:0051191">
    <property type="term" value="P:prosthetic group biosynthetic process"/>
    <property type="evidence" value="ECO:0007669"/>
    <property type="project" value="TreeGrafter"/>
</dbReference>
<evidence type="ECO:0000256" key="2">
    <source>
        <dbReference type="ARBA" id="ARBA00022741"/>
    </source>
</evidence>
<evidence type="ECO:0000313" key="4">
    <source>
        <dbReference type="EMBL" id="MPM48347.1"/>
    </source>
</evidence>
<sequence>MKNIMLAIEQIGYCCISALLSEIHTTPKPGLVDCLNNGAHKDMDISTFKDSINAIAPYFYHFAEIGRNLDCIDAVTLDKIRPLGLECEKAMFNATKGVNTHKGAIFSLGIIAVAAGYCCNELQDLSADTVCHAVSTIAKAAEKDFLRPYASLPMTKGREIYTAYGIRGIRGEAASGFYSVRKYALPVMKELFFHGEYSDNDIYLQVLLHLMTQVVDTNVIARCGIDAIEYVKSSADNILALGGALSPDGIRALFKLDEDFIKRNISPGGCADLLSVTIALYRIENLLYHPYSL</sequence>
<dbReference type="InterPro" id="IPR002736">
    <property type="entry name" value="CitG"/>
</dbReference>
<keyword evidence="3" id="KW-0067">ATP-binding</keyword>
<keyword evidence="4" id="KW-0328">Glycosyltransferase</keyword>
<keyword evidence="2" id="KW-0547">Nucleotide-binding</keyword>
<name>A0A645A5J2_9ZZZZ</name>
<dbReference type="GO" id="GO:0005524">
    <property type="term" value="F:ATP binding"/>
    <property type="evidence" value="ECO:0007669"/>
    <property type="project" value="UniProtKB-KW"/>
</dbReference>
<dbReference type="Gene3D" id="1.10.4200.10">
    <property type="entry name" value="Triphosphoribosyl-dephospho-CoA protein"/>
    <property type="match status" value="1"/>
</dbReference>
<accession>A0A645A5J2</accession>
<keyword evidence="1 4" id="KW-0808">Transferase</keyword>
<dbReference type="AlphaFoldDB" id="A0A645A5J2"/>
<dbReference type="Pfam" id="PF01874">
    <property type="entry name" value="CitG"/>
    <property type="match status" value="1"/>
</dbReference>
<reference evidence="4" key="1">
    <citation type="submission" date="2019-08" db="EMBL/GenBank/DDBJ databases">
        <authorList>
            <person name="Kucharzyk K."/>
            <person name="Murdoch R.W."/>
            <person name="Higgins S."/>
            <person name="Loffler F."/>
        </authorList>
    </citation>
    <scope>NUCLEOTIDE SEQUENCE</scope>
</reference>
<dbReference type="HAMAP" id="MF_00397">
    <property type="entry name" value="CitG"/>
    <property type="match status" value="1"/>
</dbReference>
<comment type="caution">
    <text evidence="4">The sequence shown here is derived from an EMBL/GenBank/DDBJ whole genome shotgun (WGS) entry which is preliminary data.</text>
</comment>
<dbReference type="GO" id="GO:0046917">
    <property type="term" value="F:triphosphoribosyl-dephospho-CoA synthase activity"/>
    <property type="evidence" value="ECO:0007669"/>
    <property type="project" value="UniProtKB-EC"/>
</dbReference>
<dbReference type="PANTHER" id="PTHR30201">
    <property type="entry name" value="TRIPHOSPHORIBOSYL-DEPHOSPHO-COA SYNTHASE"/>
    <property type="match status" value="1"/>
</dbReference>
<protein>
    <submittedName>
        <fullName evidence="4">2-(5''-triphosphoribosyl)-3'-dephosphocoenzyme-A synthase</fullName>
        <ecNumber evidence="4">2.4.2.52</ecNumber>
    </submittedName>
</protein>
<dbReference type="GO" id="GO:0016757">
    <property type="term" value="F:glycosyltransferase activity"/>
    <property type="evidence" value="ECO:0007669"/>
    <property type="project" value="UniProtKB-KW"/>
</dbReference>
<dbReference type="EMBL" id="VSSQ01012058">
    <property type="protein sequence ID" value="MPM48347.1"/>
    <property type="molecule type" value="Genomic_DNA"/>
</dbReference>
<organism evidence="4">
    <name type="scientific">bioreactor metagenome</name>
    <dbReference type="NCBI Taxonomy" id="1076179"/>
    <lineage>
        <taxon>unclassified sequences</taxon>
        <taxon>metagenomes</taxon>
        <taxon>ecological metagenomes</taxon>
    </lineage>
</organism>
<dbReference type="PANTHER" id="PTHR30201:SF2">
    <property type="entry name" value="2-(5''-TRIPHOSPHORIBOSYL)-3'-DEPHOSPHOCOENZYME-A SYNTHASE"/>
    <property type="match status" value="1"/>
</dbReference>
<proteinExistence type="inferred from homology"/>
<evidence type="ECO:0000256" key="3">
    <source>
        <dbReference type="ARBA" id="ARBA00022840"/>
    </source>
</evidence>
<dbReference type="NCBIfam" id="TIGR03125">
    <property type="entry name" value="citrate_citG"/>
    <property type="match status" value="1"/>
</dbReference>